<dbReference type="RefSeq" id="WP_132701369.1">
    <property type="nucleotide sequence ID" value="NZ_SLZR01000006.1"/>
</dbReference>
<name>A0A4R3I5V6_9GAMM</name>
<protein>
    <submittedName>
        <fullName evidence="1">Uncharacterized protein</fullName>
    </submittedName>
</protein>
<proteinExistence type="predicted"/>
<dbReference type="OrthoDB" id="9847151at2"/>
<comment type="caution">
    <text evidence="1">The sequence shown here is derived from an EMBL/GenBank/DDBJ whole genome shotgun (WGS) entry which is preliminary data.</text>
</comment>
<dbReference type="AlphaFoldDB" id="A0A4R3I5V6"/>
<evidence type="ECO:0000313" key="2">
    <source>
        <dbReference type="Proteomes" id="UP000295793"/>
    </source>
</evidence>
<dbReference type="Gene3D" id="1.10.150.240">
    <property type="entry name" value="Putative phosphatase, domain 2"/>
    <property type="match status" value="1"/>
</dbReference>
<dbReference type="InterPro" id="IPR023214">
    <property type="entry name" value="HAD_sf"/>
</dbReference>
<sequence>MQVLVFDLDTALCPTSTMDGMAMASAIKDVADCQIAPESVMSLQDWKSIWYRAVKRVATKRELIELRQRFSFHLKRQFLIRPSVVLGNYPLIHQVNKLQGHKNMVVCLVSATCPAAVDIKARSVGLMCQQIPVVTGQDAESPEALLTLAQARVMRSYGLDLKGGHLIAGEGWQKASALLQMHHCLPDDFLKEDSYSVKQIQPEDRFTGNYH</sequence>
<accession>A0A4R3I5V6</accession>
<organism evidence="1 2">
    <name type="scientific">Reinekea marinisedimentorum</name>
    <dbReference type="NCBI Taxonomy" id="230495"/>
    <lineage>
        <taxon>Bacteria</taxon>
        <taxon>Pseudomonadati</taxon>
        <taxon>Pseudomonadota</taxon>
        <taxon>Gammaproteobacteria</taxon>
        <taxon>Oceanospirillales</taxon>
        <taxon>Saccharospirillaceae</taxon>
        <taxon>Reinekea</taxon>
    </lineage>
</organism>
<dbReference type="EMBL" id="SLZR01000006">
    <property type="protein sequence ID" value="TCS41397.1"/>
    <property type="molecule type" value="Genomic_DNA"/>
</dbReference>
<dbReference type="InterPro" id="IPR023198">
    <property type="entry name" value="PGP-like_dom2"/>
</dbReference>
<dbReference type="Proteomes" id="UP000295793">
    <property type="component" value="Unassembled WGS sequence"/>
</dbReference>
<dbReference type="Gene3D" id="3.40.50.1000">
    <property type="entry name" value="HAD superfamily/HAD-like"/>
    <property type="match status" value="1"/>
</dbReference>
<keyword evidence="2" id="KW-1185">Reference proteome</keyword>
<reference evidence="1 2" key="1">
    <citation type="submission" date="2019-03" db="EMBL/GenBank/DDBJ databases">
        <title>Genomic Encyclopedia of Archaeal and Bacterial Type Strains, Phase II (KMG-II): from individual species to whole genera.</title>
        <authorList>
            <person name="Goeker M."/>
        </authorList>
    </citation>
    <scope>NUCLEOTIDE SEQUENCE [LARGE SCALE GENOMIC DNA]</scope>
    <source>
        <strain evidence="1 2">DSM 15388</strain>
    </source>
</reference>
<gene>
    <name evidence="1" type="ORF">BCF53_106128</name>
</gene>
<evidence type="ECO:0000313" key="1">
    <source>
        <dbReference type="EMBL" id="TCS41397.1"/>
    </source>
</evidence>